<reference evidence="3 4" key="1">
    <citation type="journal article" date="2016" name="Front. Microbiol.">
        <title>Fuerstia marisgermanicae gen. nov., sp. nov., an Unusual Member of the Phylum Planctomycetes from the German Wadden Sea.</title>
        <authorList>
            <person name="Kohn T."/>
            <person name="Heuer A."/>
            <person name="Jogler M."/>
            <person name="Vollmers J."/>
            <person name="Boedeker C."/>
            <person name="Bunk B."/>
            <person name="Rast P."/>
            <person name="Borchert D."/>
            <person name="Glockner I."/>
            <person name="Freese H.M."/>
            <person name="Klenk H.P."/>
            <person name="Overmann J."/>
            <person name="Kaster A.K."/>
            <person name="Rohde M."/>
            <person name="Wiegand S."/>
            <person name="Jogler C."/>
        </authorList>
    </citation>
    <scope>NUCLEOTIDE SEQUENCE [LARGE SCALE GENOMIC DNA]</scope>
    <source>
        <strain evidence="3 4">NH11</strain>
    </source>
</reference>
<dbReference type="KEGG" id="fmr:Fuma_03606"/>
<accession>A0A1P8WIV3</accession>
<evidence type="ECO:0008006" key="5">
    <source>
        <dbReference type="Google" id="ProtNLM"/>
    </source>
</evidence>
<organism evidence="3 4">
    <name type="scientific">Fuerstiella marisgermanici</name>
    <dbReference type="NCBI Taxonomy" id="1891926"/>
    <lineage>
        <taxon>Bacteria</taxon>
        <taxon>Pseudomonadati</taxon>
        <taxon>Planctomycetota</taxon>
        <taxon>Planctomycetia</taxon>
        <taxon>Planctomycetales</taxon>
        <taxon>Planctomycetaceae</taxon>
        <taxon>Fuerstiella</taxon>
    </lineage>
</organism>
<keyword evidence="2" id="KW-1133">Transmembrane helix</keyword>
<proteinExistence type="predicted"/>
<gene>
    <name evidence="3" type="ORF">Fuma_03606</name>
</gene>
<evidence type="ECO:0000256" key="1">
    <source>
        <dbReference type="SAM" id="MobiDB-lite"/>
    </source>
</evidence>
<feature type="transmembrane region" description="Helical" evidence="2">
    <location>
        <begin position="141"/>
        <end position="158"/>
    </location>
</feature>
<evidence type="ECO:0000313" key="4">
    <source>
        <dbReference type="Proteomes" id="UP000187735"/>
    </source>
</evidence>
<dbReference type="AlphaFoldDB" id="A0A1P8WIV3"/>
<feature type="transmembrane region" description="Helical" evidence="2">
    <location>
        <begin position="45"/>
        <end position="62"/>
    </location>
</feature>
<keyword evidence="2" id="KW-0812">Transmembrane</keyword>
<dbReference type="STRING" id="1891926.Fuma_03606"/>
<name>A0A1P8WIV3_9PLAN</name>
<feature type="region of interest" description="Disordered" evidence="1">
    <location>
        <begin position="166"/>
        <end position="191"/>
    </location>
</feature>
<dbReference type="EMBL" id="CP017641">
    <property type="protein sequence ID" value="APZ93988.1"/>
    <property type="molecule type" value="Genomic_DNA"/>
</dbReference>
<dbReference type="Proteomes" id="UP000187735">
    <property type="component" value="Chromosome"/>
</dbReference>
<keyword evidence="4" id="KW-1185">Reference proteome</keyword>
<dbReference type="RefSeq" id="WP_077025362.1">
    <property type="nucleotide sequence ID" value="NZ_CP017641.1"/>
</dbReference>
<evidence type="ECO:0000256" key="2">
    <source>
        <dbReference type="SAM" id="Phobius"/>
    </source>
</evidence>
<keyword evidence="2" id="KW-0472">Membrane</keyword>
<protein>
    <recommendedName>
        <fullName evidence="5">EamA-like transporter family protein</fullName>
    </recommendedName>
</protein>
<evidence type="ECO:0000313" key="3">
    <source>
        <dbReference type="EMBL" id="APZ93988.1"/>
    </source>
</evidence>
<sequence length="191" mass="19573">MKSSLMIPILFAVGTALCWGTYGPALGNARSTPDTPPWSPFKPYVFIGVAYLVIAIIGGLIAMKIKGDSFDFGGAYSPARDWGFIAGSLGAAGAFFLTNAVISSKGNTALVMPIVFGGAVTVNAIVSYLKLRSNPNLEVSSMLWVGMALVFVGVVFVAKNTPHGAPAKKATAGAGADATTTPPAEADSPSE</sequence>
<feature type="transmembrane region" description="Helical" evidence="2">
    <location>
        <begin position="108"/>
        <end position="129"/>
    </location>
</feature>
<feature type="transmembrane region" description="Helical" evidence="2">
    <location>
        <begin position="82"/>
        <end position="102"/>
    </location>
</feature>